<feature type="region of interest" description="Disordered" evidence="1">
    <location>
        <begin position="1"/>
        <end position="20"/>
    </location>
</feature>
<dbReference type="AlphaFoldDB" id="A0A852RV43"/>
<name>A0A852RV43_9ACTN</name>
<feature type="compositionally biased region" description="Low complexity" evidence="1">
    <location>
        <begin position="1"/>
        <end position="14"/>
    </location>
</feature>
<feature type="compositionally biased region" description="Basic and acidic residues" evidence="1">
    <location>
        <begin position="174"/>
        <end position="186"/>
    </location>
</feature>
<evidence type="ECO:0000256" key="1">
    <source>
        <dbReference type="SAM" id="MobiDB-lite"/>
    </source>
</evidence>
<dbReference type="Proteomes" id="UP000582231">
    <property type="component" value="Unassembled WGS sequence"/>
</dbReference>
<keyword evidence="3" id="KW-1185">Reference proteome</keyword>
<reference evidence="2 3" key="1">
    <citation type="submission" date="2020-07" db="EMBL/GenBank/DDBJ databases">
        <title>Sequencing the genomes of 1000 actinobacteria strains.</title>
        <authorList>
            <person name="Klenk H.-P."/>
        </authorList>
    </citation>
    <scope>NUCLEOTIDE SEQUENCE [LARGE SCALE GENOMIC DNA]</scope>
    <source>
        <strain evidence="2 3">DSM 19082</strain>
    </source>
</reference>
<comment type="caution">
    <text evidence="2">The sequence shown here is derived from an EMBL/GenBank/DDBJ whole genome shotgun (WGS) entry which is preliminary data.</text>
</comment>
<organism evidence="2 3">
    <name type="scientific">Nocardioides kongjuensis</name>
    <dbReference type="NCBI Taxonomy" id="349522"/>
    <lineage>
        <taxon>Bacteria</taxon>
        <taxon>Bacillati</taxon>
        <taxon>Actinomycetota</taxon>
        <taxon>Actinomycetes</taxon>
        <taxon>Propionibacteriales</taxon>
        <taxon>Nocardioidaceae</taxon>
        <taxon>Nocardioides</taxon>
    </lineage>
</organism>
<proteinExistence type="predicted"/>
<evidence type="ECO:0000313" key="3">
    <source>
        <dbReference type="Proteomes" id="UP000582231"/>
    </source>
</evidence>
<gene>
    <name evidence="2" type="ORF">BJ958_004286</name>
</gene>
<accession>A0A852RV43</accession>
<evidence type="ECO:0000313" key="2">
    <source>
        <dbReference type="EMBL" id="NYD32740.1"/>
    </source>
</evidence>
<feature type="region of interest" description="Disordered" evidence="1">
    <location>
        <begin position="154"/>
        <end position="213"/>
    </location>
</feature>
<dbReference type="EMBL" id="JACCBF010000001">
    <property type="protein sequence ID" value="NYD32740.1"/>
    <property type="molecule type" value="Genomic_DNA"/>
</dbReference>
<protein>
    <submittedName>
        <fullName evidence="2">Uncharacterized protein</fullName>
    </submittedName>
</protein>
<sequence>MTYRLPTAAATAGEPEGGAAGGSWKIVRSLWSLTRASGVARALRAADGGREVDDALAPRGGVWLCGCERPRQKLGMDKCLPRPGPVRHCNGERRAELGAELEGDHAGIEGKGAVCCASVINDRQGPANGFGEPADAGDRGSKIIASAEFRSGSRKKLRSGSRTRGAIGGDGDAEVGKTEAEHDAIRNRRPSCRKTVDQPRVPTVGDVGPGPHPALRRGVRLVRVWEGGGPGEHYIGQMAQGDGQGSAACLVEGPFAQARRLGVPGHQVGSSRLIGGLPPSALWRRSVL</sequence>